<name>A0A934RZH9_9BACT</name>
<reference evidence="1" key="1">
    <citation type="submission" date="2021-01" db="EMBL/GenBank/DDBJ databases">
        <title>Modified the classification status of verrucomicrobia.</title>
        <authorList>
            <person name="Feng X."/>
        </authorList>
    </citation>
    <scope>NUCLEOTIDE SEQUENCE</scope>
    <source>
        <strain evidence="1">KCTC 13126</strain>
    </source>
</reference>
<keyword evidence="2" id="KW-1185">Reference proteome</keyword>
<sequence length="173" mass="19265">MFSSQMTPFLDLATDDIPAGSREEILREFDPKLESVNSDFEFDLMLWSLAQRLHVDTEELLRQVGARWFRNSLFAGNLAVAGKSEPPLKTLQGLVSKVDTVKNVPLPGLDDFSIESTTLSSGRLQVACVGPRRCCSFLEGVARAACQELGVSVRYLRQPKRATYVVITFSCFE</sequence>
<proteinExistence type="predicted"/>
<evidence type="ECO:0000313" key="2">
    <source>
        <dbReference type="Proteomes" id="UP000617628"/>
    </source>
</evidence>
<accession>A0A934RZH9</accession>
<dbReference type="Proteomes" id="UP000617628">
    <property type="component" value="Unassembled WGS sequence"/>
</dbReference>
<evidence type="ECO:0000313" key="1">
    <source>
        <dbReference type="EMBL" id="MBK1879491.1"/>
    </source>
</evidence>
<protein>
    <submittedName>
        <fullName evidence="1">Uncharacterized protein</fullName>
    </submittedName>
</protein>
<dbReference type="RefSeq" id="WP_200357703.1">
    <property type="nucleotide sequence ID" value="NZ_JAENIL010000049.1"/>
</dbReference>
<comment type="caution">
    <text evidence="1">The sequence shown here is derived from an EMBL/GenBank/DDBJ whole genome shotgun (WGS) entry which is preliminary data.</text>
</comment>
<dbReference type="EMBL" id="JAENIL010000049">
    <property type="protein sequence ID" value="MBK1879491.1"/>
    <property type="molecule type" value="Genomic_DNA"/>
</dbReference>
<organism evidence="1 2">
    <name type="scientific">Pelagicoccus mobilis</name>
    <dbReference type="NCBI Taxonomy" id="415221"/>
    <lineage>
        <taxon>Bacteria</taxon>
        <taxon>Pseudomonadati</taxon>
        <taxon>Verrucomicrobiota</taxon>
        <taxon>Opitutia</taxon>
        <taxon>Puniceicoccales</taxon>
        <taxon>Pelagicoccaceae</taxon>
        <taxon>Pelagicoccus</taxon>
    </lineage>
</organism>
<dbReference type="AlphaFoldDB" id="A0A934RZH9"/>
<gene>
    <name evidence="1" type="ORF">JIN87_21580</name>
</gene>